<protein>
    <submittedName>
        <fullName evidence="1">36722_t:CDS:1</fullName>
    </submittedName>
</protein>
<comment type="caution">
    <text evidence="1">The sequence shown here is derived from an EMBL/GenBank/DDBJ whole genome shotgun (WGS) entry which is preliminary data.</text>
</comment>
<reference evidence="1 2" key="1">
    <citation type="submission" date="2021-06" db="EMBL/GenBank/DDBJ databases">
        <authorList>
            <person name="Kallberg Y."/>
            <person name="Tangrot J."/>
            <person name="Rosling A."/>
        </authorList>
    </citation>
    <scope>NUCLEOTIDE SEQUENCE [LARGE SCALE GENOMIC DNA]</scope>
    <source>
        <strain evidence="1 2">120-4 pot B 10/14</strain>
    </source>
</reference>
<gene>
    <name evidence="1" type="ORF">GMARGA_LOCUS9284</name>
</gene>
<organism evidence="1 2">
    <name type="scientific">Gigaspora margarita</name>
    <dbReference type="NCBI Taxonomy" id="4874"/>
    <lineage>
        <taxon>Eukaryota</taxon>
        <taxon>Fungi</taxon>
        <taxon>Fungi incertae sedis</taxon>
        <taxon>Mucoromycota</taxon>
        <taxon>Glomeromycotina</taxon>
        <taxon>Glomeromycetes</taxon>
        <taxon>Diversisporales</taxon>
        <taxon>Gigasporaceae</taxon>
        <taxon>Gigaspora</taxon>
    </lineage>
</organism>
<name>A0ABN7UPZ5_GIGMA</name>
<accession>A0ABN7UPZ5</accession>
<keyword evidence="2" id="KW-1185">Reference proteome</keyword>
<feature type="non-terminal residue" evidence="1">
    <location>
        <position position="1"/>
    </location>
</feature>
<proteinExistence type="predicted"/>
<sequence length="63" mass="6980">YAVTVAGALKIIILLVKLYLLQLISKIEECVLKSNSVNPASIIQLTIIYKTLINSTLHSLDLR</sequence>
<evidence type="ECO:0000313" key="2">
    <source>
        <dbReference type="Proteomes" id="UP000789901"/>
    </source>
</evidence>
<dbReference type="Proteomes" id="UP000789901">
    <property type="component" value="Unassembled WGS sequence"/>
</dbReference>
<dbReference type="EMBL" id="CAJVQB010004937">
    <property type="protein sequence ID" value="CAG8649575.1"/>
    <property type="molecule type" value="Genomic_DNA"/>
</dbReference>
<evidence type="ECO:0000313" key="1">
    <source>
        <dbReference type="EMBL" id="CAG8649575.1"/>
    </source>
</evidence>